<evidence type="ECO:0000256" key="3">
    <source>
        <dbReference type="ARBA" id="ARBA00023163"/>
    </source>
</evidence>
<keyword evidence="1" id="KW-0805">Transcription regulation</keyword>
<evidence type="ECO:0000313" key="5">
    <source>
        <dbReference type="EMBL" id="BAP86597.1"/>
    </source>
</evidence>
<dbReference type="SMART" id="SM00342">
    <property type="entry name" value="HTH_ARAC"/>
    <property type="match status" value="1"/>
</dbReference>
<dbReference type="Gene3D" id="1.10.10.60">
    <property type="entry name" value="Homeodomain-like"/>
    <property type="match status" value="2"/>
</dbReference>
<evidence type="ECO:0000256" key="1">
    <source>
        <dbReference type="ARBA" id="ARBA00023015"/>
    </source>
</evidence>
<dbReference type="InterPro" id="IPR020449">
    <property type="entry name" value="Tscrpt_reg_AraC-type_HTH"/>
</dbReference>
<dbReference type="InterPro" id="IPR009057">
    <property type="entry name" value="Homeodomain-like_sf"/>
</dbReference>
<dbReference type="PROSITE" id="PS01124">
    <property type="entry name" value="HTH_ARAC_FAMILY_2"/>
    <property type="match status" value="1"/>
</dbReference>
<dbReference type="HOGENOM" id="CLU_036605_5_0_9"/>
<evidence type="ECO:0000313" key="6">
    <source>
        <dbReference type="Proteomes" id="UP000031620"/>
    </source>
</evidence>
<dbReference type="PROSITE" id="PS00041">
    <property type="entry name" value="HTH_ARAC_FAMILY_1"/>
    <property type="match status" value="1"/>
</dbReference>
<dbReference type="GO" id="GO:0003700">
    <property type="term" value="F:DNA-binding transcription factor activity"/>
    <property type="evidence" value="ECO:0007669"/>
    <property type="project" value="InterPro"/>
</dbReference>
<reference evidence="5 6" key="1">
    <citation type="submission" date="2014-11" db="EMBL/GenBank/DDBJ databases">
        <title>Complete genome sequence and analysis of Lactobacillus hokkaidonensis LOOC260T.</title>
        <authorList>
            <person name="Tanizawa Y."/>
            <person name="Tohno M."/>
            <person name="Kaminuma E."/>
            <person name="Nakamura Y."/>
            <person name="Arita M."/>
        </authorList>
    </citation>
    <scope>NUCLEOTIDE SEQUENCE [LARGE SCALE GENOMIC DNA]</scope>
    <source>
        <strain evidence="5 6">LOOC260</strain>
    </source>
</reference>
<dbReference type="RefSeq" id="WP_052467373.1">
    <property type="nucleotide sequence ID" value="NZ_AP014680.1"/>
</dbReference>
<dbReference type="PANTHER" id="PTHR43280">
    <property type="entry name" value="ARAC-FAMILY TRANSCRIPTIONAL REGULATOR"/>
    <property type="match status" value="1"/>
</dbReference>
<dbReference type="Pfam" id="PF12833">
    <property type="entry name" value="HTH_18"/>
    <property type="match status" value="1"/>
</dbReference>
<evidence type="ECO:0000259" key="4">
    <source>
        <dbReference type="PROSITE" id="PS01124"/>
    </source>
</evidence>
<organism evidence="5 6">
    <name type="scientific">Paucilactobacillus hokkaidonensis JCM 18461</name>
    <dbReference type="NCBI Taxonomy" id="1291742"/>
    <lineage>
        <taxon>Bacteria</taxon>
        <taxon>Bacillati</taxon>
        <taxon>Bacillota</taxon>
        <taxon>Bacilli</taxon>
        <taxon>Lactobacillales</taxon>
        <taxon>Lactobacillaceae</taxon>
        <taxon>Paucilactobacillus</taxon>
    </lineage>
</organism>
<dbReference type="InterPro" id="IPR018060">
    <property type="entry name" value="HTH_AraC"/>
</dbReference>
<dbReference type="Proteomes" id="UP000031620">
    <property type="component" value="Chromosome"/>
</dbReference>
<dbReference type="SUPFAM" id="SSF46689">
    <property type="entry name" value="Homeodomain-like"/>
    <property type="match status" value="2"/>
</dbReference>
<name>A0A0A1GWH2_9LACO</name>
<dbReference type="GO" id="GO:0043565">
    <property type="term" value="F:sequence-specific DNA binding"/>
    <property type="evidence" value="ECO:0007669"/>
    <property type="project" value="InterPro"/>
</dbReference>
<evidence type="ECO:0000256" key="2">
    <source>
        <dbReference type="ARBA" id="ARBA00023125"/>
    </source>
</evidence>
<sequence>MTEELISIVKSLSVISKLKIKIFDKANDLIFESNSKISTTNLKIRKSVLVSISKTAETSSKTNCYCIQIDNASFLISGLWNNEIFQGILSCGPFFTSIPVTNNLDTSLKLYYQSLPILNNLELNSLATLIVNITSGRPTKPNIIKTSTDFSFNVADNQSISSYNEDIINSRYSNQRSIMTAISTGNKELADSLIGDAAAFLSPFSQRTPNRPLRSAKNIAFVFNTMCRIASEHSGVAPIYLHLISEKYALIIERSSTLAQLAKSIHAMSDDYCDLVVKLNNNRYSAKIKKSISFINLRYSEPIKLNDIAIYSNTNPAYLSRKFKQETGQSVIGFLNRTKINKAQNLIKNTDNSITDVSILVGFNNLTYFCKVFKNITGTTPSSFQKNLGLFKQ</sequence>
<keyword evidence="3" id="KW-0804">Transcription</keyword>
<gene>
    <name evidence="5" type="ORF">LOOC260_120910</name>
</gene>
<accession>A0A0A1GWH2</accession>
<dbReference type="STRING" id="1291742.LOOC260_120910"/>
<dbReference type="InterPro" id="IPR018062">
    <property type="entry name" value="HTH_AraC-typ_CS"/>
</dbReference>
<dbReference type="PANTHER" id="PTHR43280:SF2">
    <property type="entry name" value="HTH-TYPE TRANSCRIPTIONAL REGULATOR EXSA"/>
    <property type="match status" value="1"/>
</dbReference>
<protein>
    <submittedName>
        <fullName evidence="5">AraC family transcriptional regulator</fullName>
    </submittedName>
</protein>
<dbReference type="PRINTS" id="PR00032">
    <property type="entry name" value="HTHARAC"/>
</dbReference>
<keyword evidence="2" id="KW-0238">DNA-binding</keyword>
<dbReference type="KEGG" id="lho:LOOC260_120910"/>
<dbReference type="EMBL" id="AP014680">
    <property type="protein sequence ID" value="BAP86597.1"/>
    <property type="molecule type" value="Genomic_DNA"/>
</dbReference>
<proteinExistence type="predicted"/>
<dbReference type="AlphaFoldDB" id="A0A0A1GWH2"/>
<feature type="domain" description="HTH araC/xylS-type" evidence="4">
    <location>
        <begin position="289"/>
        <end position="387"/>
    </location>
</feature>